<comment type="caution">
    <text evidence="1">The sequence shown here is derived from an EMBL/GenBank/DDBJ whole genome shotgun (WGS) entry which is preliminary data.</text>
</comment>
<sequence length="85" mass="10220">MQELAKNLKKIFNLYSIVEKLDLVNESSLMGALEIFFSKWMKKYQNRIYEIKVNKTREQELFQIVISQTSSASIEHFFRANYENY</sequence>
<gene>
    <name evidence="1" type="ORF">BpHYR1_011148</name>
</gene>
<evidence type="ECO:0000313" key="1">
    <source>
        <dbReference type="EMBL" id="RNA14446.1"/>
    </source>
</evidence>
<dbReference type="EMBL" id="REGN01005187">
    <property type="protein sequence ID" value="RNA14446.1"/>
    <property type="molecule type" value="Genomic_DNA"/>
</dbReference>
<proteinExistence type="predicted"/>
<organism evidence="1 2">
    <name type="scientific">Brachionus plicatilis</name>
    <name type="common">Marine rotifer</name>
    <name type="synonym">Brachionus muelleri</name>
    <dbReference type="NCBI Taxonomy" id="10195"/>
    <lineage>
        <taxon>Eukaryota</taxon>
        <taxon>Metazoa</taxon>
        <taxon>Spiralia</taxon>
        <taxon>Gnathifera</taxon>
        <taxon>Rotifera</taxon>
        <taxon>Eurotatoria</taxon>
        <taxon>Monogononta</taxon>
        <taxon>Pseudotrocha</taxon>
        <taxon>Ploima</taxon>
        <taxon>Brachionidae</taxon>
        <taxon>Brachionus</taxon>
    </lineage>
</organism>
<keyword evidence="2" id="KW-1185">Reference proteome</keyword>
<reference evidence="1 2" key="1">
    <citation type="journal article" date="2018" name="Sci. Rep.">
        <title>Genomic signatures of local adaptation to the degree of environmental predictability in rotifers.</title>
        <authorList>
            <person name="Franch-Gras L."/>
            <person name="Hahn C."/>
            <person name="Garcia-Roger E.M."/>
            <person name="Carmona M.J."/>
            <person name="Serra M."/>
            <person name="Gomez A."/>
        </authorList>
    </citation>
    <scope>NUCLEOTIDE SEQUENCE [LARGE SCALE GENOMIC DNA]</scope>
    <source>
        <strain evidence="1">HYR1</strain>
    </source>
</reference>
<name>A0A3M7QSS5_BRAPC</name>
<dbReference type="AlphaFoldDB" id="A0A3M7QSS5"/>
<protein>
    <submittedName>
        <fullName evidence="1">Uncharacterized protein</fullName>
    </submittedName>
</protein>
<evidence type="ECO:0000313" key="2">
    <source>
        <dbReference type="Proteomes" id="UP000276133"/>
    </source>
</evidence>
<accession>A0A3M7QSS5</accession>
<dbReference type="Proteomes" id="UP000276133">
    <property type="component" value="Unassembled WGS sequence"/>
</dbReference>